<sequence length="71" mass="7958">MSSTPSAFAVTDSTTGEEYNLFLDSVRKILHQEVAPFYDDWEEAHQVPRELWNKLGEAGLLGVDLPEEYGG</sequence>
<organism evidence="2 3">
    <name type="scientific">Marinobacter segnicrescens</name>
    <dbReference type="NCBI Taxonomy" id="430453"/>
    <lineage>
        <taxon>Bacteria</taxon>
        <taxon>Pseudomonadati</taxon>
        <taxon>Pseudomonadota</taxon>
        <taxon>Gammaproteobacteria</taxon>
        <taxon>Pseudomonadales</taxon>
        <taxon>Marinobacteraceae</taxon>
        <taxon>Marinobacter</taxon>
    </lineage>
</organism>
<dbReference type="OrthoDB" id="2986495at2"/>
<dbReference type="GO" id="GO:0050660">
    <property type="term" value="F:flavin adenine dinucleotide binding"/>
    <property type="evidence" value="ECO:0007669"/>
    <property type="project" value="InterPro"/>
</dbReference>
<dbReference type="EMBL" id="FOHZ01000043">
    <property type="protein sequence ID" value="SET91249.1"/>
    <property type="molecule type" value="Genomic_DNA"/>
</dbReference>
<dbReference type="Proteomes" id="UP000198762">
    <property type="component" value="Unassembled WGS sequence"/>
</dbReference>
<proteinExistence type="predicted"/>
<dbReference type="Gene3D" id="1.10.540.10">
    <property type="entry name" value="Acyl-CoA dehydrogenase/oxidase, N-terminal domain"/>
    <property type="match status" value="1"/>
</dbReference>
<feature type="non-terminal residue" evidence="2">
    <location>
        <position position="71"/>
    </location>
</feature>
<name>A0A1I0I3S6_9GAMM</name>
<evidence type="ECO:0000313" key="2">
    <source>
        <dbReference type="EMBL" id="SET91249.1"/>
    </source>
</evidence>
<dbReference type="Pfam" id="PF02771">
    <property type="entry name" value="Acyl-CoA_dh_N"/>
    <property type="match status" value="1"/>
</dbReference>
<dbReference type="InterPro" id="IPR009100">
    <property type="entry name" value="AcylCoA_DH/oxidase_NM_dom_sf"/>
</dbReference>
<dbReference type="InterPro" id="IPR037069">
    <property type="entry name" value="AcylCoA_DH/ox_N_sf"/>
</dbReference>
<dbReference type="STRING" id="430453.SAMN04487962_1431"/>
<gene>
    <name evidence="2" type="ORF">SAMN04487962_1431</name>
</gene>
<dbReference type="SUPFAM" id="SSF56645">
    <property type="entry name" value="Acyl-CoA dehydrogenase NM domain-like"/>
    <property type="match status" value="1"/>
</dbReference>
<accession>A0A1I0I3S6</accession>
<evidence type="ECO:0000259" key="1">
    <source>
        <dbReference type="Pfam" id="PF02771"/>
    </source>
</evidence>
<evidence type="ECO:0000313" key="3">
    <source>
        <dbReference type="Proteomes" id="UP000198762"/>
    </source>
</evidence>
<feature type="domain" description="Acyl-CoA dehydrogenase/oxidase N-terminal" evidence="1">
    <location>
        <begin position="17"/>
        <end position="71"/>
    </location>
</feature>
<dbReference type="RefSeq" id="WP_143066658.1">
    <property type="nucleotide sequence ID" value="NZ_FOHZ01000043.1"/>
</dbReference>
<reference evidence="3" key="1">
    <citation type="submission" date="2016-10" db="EMBL/GenBank/DDBJ databases">
        <authorList>
            <person name="Varghese N."/>
            <person name="Submissions S."/>
        </authorList>
    </citation>
    <scope>NUCLEOTIDE SEQUENCE [LARGE SCALE GENOMIC DNA]</scope>
    <source>
        <strain evidence="3">CGMCC 1.6489</strain>
    </source>
</reference>
<dbReference type="InterPro" id="IPR013786">
    <property type="entry name" value="AcylCoA_DH/ox_N"/>
</dbReference>
<dbReference type="GO" id="GO:0016627">
    <property type="term" value="F:oxidoreductase activity, acting on the CH-CH group of donors"/>
    <property type="evidence" value="ECO:0007669"/>
    <property type="project" value="InterPro"/>
</dbReference>
<keyword evidence="3" id="KW-1185">Reference proteome</keyword>
<dbReference type="AlphaFoldDB" id="A0A1I0I3S6"/>
<protein>
    <submittedName>
        <fullName evidence="2">Acyl-CoA dehydrogenase, N-terminal domain</fullName>
    </submittedName>
</protein>